<evidence type="ECO:0000256" key="1">
    <source>
        <dbReference type="ARBA" id="ARBA00005254"/>
    </source>
</evidence>
<keyword evidence="4" id="KW-1185">Reference proteome</keyword>
<dbReference type="Proteomes" id="UP000414233">
    <property type="component" value="Unassembled WGS sequence"/>
</dbReference>
<gene>
    <name evidence="3" type="ORF">PTE30175_02206</name>
</gene>
<dbReference type="InterPro" id="IPR029045">
    <property type="entry name" value="ClpP/crotonase-like_dom_sf"/>
</dbReference>
<name>A0A5E4UV38_9BURK</name>
<dbReference type="GO" id="GO:0003824">
    <property type="term" value="F:catalytic activity"/>
    <property type="evidence" value="ECO:0007669"/>
    <property type="project" value="InterPro"/>
</dbReference>
<dbReference type="PANTHER" id="PTHR43459:SF3">
    <property type="entry name" value="ENOYL-COA HYDRATASE ECHA15 (ENOYL HYDRASE) (UNSATURATED ACYL-COA HYDRATASE) (CROTONASE)-RELATED"/>
    <property type="match status" value="1"/>
</dbReference>
<dbReference type="InterPro" id="IPR014748">
    <property type="entry name" value="Enoyl-CoA_hydra_C"/>
</dbReference>
<dbReference type="OrthoDB" id="9777711at2"/>
<organism evidence="3 4">
    <name type="scientific">Pandoraea terrae</name>
    <dbReference type="NCBI Taxonomy" id="1537710"/>
    <lineage>
        <taxon>Bacteria</taxon>
        <taxon>Pseudomonadati</taxon>
        <taxon>Pseudomonadota</taxon>
        <taxon>Betaproteobacteria</taxon>
        <taxon>Burkholderiales</taxon>
        <taxon>Burkholderiaceae</taxon>
        <taxon>Pandoraea</taxon>
    </lineage>
</organism>
<dbReference type="PANTHER" id="PTHR43459">
    <property type="entry name" value="ENOYL-COA HYDRATASE"/>
    <property type="match status" value="1"/>
</dbReference>
<accession>A0A5E4UV38</accession>
<protein>
    <submittedName>
        <fullName evidence="3">Enoyl-CoA hydratase</fullName>
    </submittedName>
</protein>
<dbReference type="PROSITE" id="PS00166">
    <property type="entry name" value="ENOYL_COA_HYDRATASE"/>
    <property type="match status" value="1"/>
</dbReference>
<dbReference type="RefSeq" id="WP_150697089.1">
    <property type="nucleotide sequence ID" value="NZ_CABPRZ010000007.1"/>
</dbReference>
<evidence type="ECO:0000256" key="2">
    <source>
        <dbReference type="RuleBase" id="RU003707"/>
    </source>
</evidence>
<reference evidence="3 4" key="1">
    <citation type="submission" date="2019-08" db="EMBL/GenBank/DDBJ databases">
        <authorList>
            <person name="Peeters C."/>
        </authorList>
    </citation>
    <scope>NUCLEOTIDE SEQUENCE [LARGE SCALE GENOMIC DNA]</scope>
    <source>
        <strain evidence="3 4">LMG 30175</strain>
    </source>
</reference>
<dbReference type="InterPro" id="IPR018376">
    <property type="entry name" value="Enoyl-CoA_hyd/isom_CS"/>
</dbReference>
<proteinExistence type="inferred from homology"/>
<dbReference type="Pfam" id="PF00378">
    <property type="entry name" value="ECH_1"/>
    <property type="match status" value="1"/>
</dbReference>
<dbReference type="InterPro" id="IPR001753">
    <property type="entry name" value="Enoyl-CoA_hydra/iso"/>
</dbReference>
<dbReference type="Gene3D" id="3.90.226.10">
    <property type="entry name" value="2-enoyl-CoA Hydratase, Chain A, domain 1"/>
    <property type="match status" value="1"/>
</dbReference>
<sequence length="267" mass="29054">MNYSDFQHLKFEPKPNGVLLITINRPEHHNAANARLHDELAEVWLTIKNDRNVRVPVITGAGRAFSVGGDLAEGITSLGKIEPAIHSGEVALQIVYNMVHLDKPIVSAINGPAAGAGLAVALTADISIISETAKLTDAHMNIGVASGDHAALLWPLYCGLPKAKLYLLTADILNGKEAERIGLVSMCKPAEEVLSTALQFADALGQKPQRALRWTKRCLNHWVRQAAPIFDLSVAYEGLNFMEPDAKEGLDAFLEKRKPHFPSTENM</sequence>
<dbReference type="SUPFAM" id="SSF52096">
    <property type="entry name" value="ClpP/crotonase"/>
    <property type="match status" value="1"/>
</dbReference>
<comment type="similarity">
    <text evidence="1 2">Belongs to the enoyl-CoA hydratase/isomerase family.</text>
</comment>
<evidence type="ECO:0000313" key="3">
    <source>
        <dbReference type="EMBL" id="VVE03808.1"/>
    </source>
</evidence>
<dbReference type="Gene3D" id="1.10.12.10">
    <property type="entry name" value="Lyase 2-enoyl-coa Hydratase, Chain A, domain 2"/>
    <property type="match status" value="1"/>
</dbReference>
<evidence type="ECO:0000313" key="4">
    <source>
        <dbReference type="Proteomes" id="UP000414233"/>
    </source>
</evidence>
<dbReference type="NCBIfam" id="NF005595">
    <property type="entry name" value="PRK07327.1"/>
    <property type="match status" value="1"/>
</dbReference>
<dbReference type="CDD" id="cd06558">
    <property type="entry name" value="crotonase-like"/>
    <property type="match status" value="1"/>
</dbReference>
<dbReference type="AlphaFoldDB" id="A0A5E4UV38"/>
<dbReference type="EMBL" id="CABPRZ010000007">
    <property type="protein sequence ID" value="VVE03808.1"/>
    <property type="molecule type" value="Genomic_DNA"/>
</dbReference>